<dbReference type="EMBL" id="MZGV01000001">
    <property type="protein sequence ID" value="OPJ65051.1"/>
    <property type="molecule type" value="Genomic_DNA"/>
</dbReference>
<proteinExistence type="predicted"/>
<evidence type="ECO:0000313" key="1">
    <source>
        <dbReference type="EMBL" id="OPJ65051.1"/>
    </source>
</evidence>
<dbReference type="AlphaFoldDB" id="A0A1V4IYC7"/>
<organism evidence="1 2">
    <name type="scientific">Clostridium oryzae</name>
    <dbReference type="NCBI Taxonomy" id="1450648"/>
    <lineage>
        <taxon>Bacteria</taxon>
        <taxon>Bacillati</taxon>
        <taxon>Bacillota</taxon>
        <taxon>Clostridia</taxon>
        <taxon>Eubacteriales</taxon>
        <taxon>Clostridiaceae</taxon>
        <taxon>Clostridium</taxon>
    </lineage>
</organism>
<name>A0A1V4IYC7_9CLOT</name>
<evidence type="ECO:0000313" key="2">
    <source>
        <dbReference type="Proteomes" id="UP000190080"/>
    </source>
</evidence>
<keyword evidence="2" id="KW-1185">Reference proteome</keyword>
<accession>A0A1V4IYC7</accession>
<dbReference type="Proteomes" id="UP000190080">
    <property type="component" value="Unassembled WGS sequence"/>
</dbReference>
<comment type="caution">
    <text evidence="1">The sequence shown here is derived from an EMBL/GenBank/DDBJ whole genome shotgun (WGS) entry which is preliminary data.</text>
</comment>
<dbReference type="STRING" id="1450648.CLORY_00510"/>
<sequence length="31" mass="3350">MVKAIIAIAVIFTIILMLSLAKAAGKDKYKD</sequence>
<reference evidence="1 2" key="1">
    <citation type="submission" date="2017-03" db="EMBL/GenBank/DDBJ databases">
        <title>Genome sequence of Clostridium oryzae DSM 28571.</title>
        <authorList>
            <person name="Poehlein A."/>
            <person name="Daniel R."/>
        </authorList>
    </citation>
    <scope>NUCLEOTIDE SEQUENCE [LARGE SCALE GENOMIC DNA]</scope>
    <source>
        <strain evidence="1 2">DSM 28571</strain>
    </source>
</reference>
<gene>
    <name evidence="1" type="ORF">CLORY_00510</name>
</gene>
<protein>
    <submittedName>
        <fullName evidence="1">Uncharacterized protein</fullName>
    </submittedName>
</protein>